<keyword evidence="1" id="KW-0175">Coiled coil</keyword>
<feature type="coiled-coil region" evidence="1">
    <location>
        <begin position="54"/>
        <end position="81"/>
    </location>
</feature>
<dbReference type="AlphaFoldDB" id="A0A0F8ZK61"/>
<dbReference type="EMBL" id="LAZR01047444">
    <property type="protein sequence ID" value="KKK94202.1"/>
    <property type="molecule type" value="Genomic_DNA"/>
</dbReference>
<gene>
    <name evidence="2" type="ORF">LCGC14_2685240</name>
</gene>
<name>A0A0F8ZK61_9ZZZZ</name>
<reference evidence="2" key="1">
    <citation type="journal article" date="2015" name="Nature">
        <title>Complex archaea that bridge the gap between prokaryotes and eukaryotes.</title>
        <authorList>
            <person name="Spang A."/>
            <person name="Saw J.H."/>
            <person name="Jorgensen S.L."/>
            <person name="Zaremba-Niedzwiedzka K."/>
            <person name="Martijn J."/>
            <person name="Lind A.E."/>
            <person name="van Eijk R."/>
            <person name="Schleper C."/>
            <person name="Guy L."/>
            <person name="Ettema T.J."/>
        </authorList>
    </citation>
    <scope>NUCLEOTIDE SEQUENCE</scope>
</reference>
<evidence type="ECO:0000313" key="2">
    <source>
        <dbReference type="EMBL" id="KKK94202.1"/>
    </source>
</evidence>
<protein>
    <submittedName>
        <fullName evidence="2">Uncharacterized protein</fullName>
    </submittedName>
</protein>
<comment type="caution">
    <text evidence="2">The sequence shown here is derived from an EMBL/GenBank/DDBJ whole genome shotgun (WGS) entry which is preliminary data.</text>
</comment>
<sequence length="83" mass="9538">MVIDTKDCYAAGKRVYNLPARFLSPRDLAEAYAYALNKWGDSTQSRYILDCIDKLATEDDVQGLKDHIEELDHEIECLERQGE</sequence>
<proteinExistence type="predicted"/>
<organism evidence="2">
    <name type="scientific">marine sediment metagenome</name>
    <dbReference type="NCBI Taxonomy" id="412755"/>
    <lineage>
        <taxon>unclassified sequences</taxon>
        <taxon>metagenomes</taxon>
        <taxon>ecological metagenomes</taxon>
    </lineage>
</organism>
<accession>A0A0F8ZK61</accession>
<evidence type="ECO:0000256" key="1">
    <source>
        <dbReference type="SAM" id="Coils"/>
    </source>
</evidence>